<dbReference type="Proteomes" id="UP001631969">
    <property type="component" value="Unassembled WGS sequence"/>
</dbReference>
<evidence type="ECO:0000313" key="2">
    <source>
        <dbReference type="Proteomes" id="UP001631969"/>
    </source>
</evidence>
<sequence length="136" mass="15683">MKQLGVLISLFILLLGTACESGGQLFSQEEIEGKFPDTRTGYVQLAAEKIGFQEAVFDYDDKAILYVKKYVDPQFVEYAPSRELEIYVIEFEEFTTKYKKVDESFFREHFADYASKPFRVKTDGTECLAIVEIYVP</sequence>
<comment type="caution">
    <text evidence="1">The sequence shown here is derived from an EMBL/GenBank/DDBJ whole genome shotgun (WGS) entry which is preliminary data.</text>
</comment>
<name>A0ACC7NXX6_9BACL</name>
<gene>
    <name evidence="1" type="ORF">ACI1P1_13255</name>
</gene>
<keyword evidence="2" id="KW-1185">Reference proteome</keyword>
<accession>A0ACC7NXX6</accession>
<organism evidence="1 2">
    <name type="scientific">Paenibacillus mesotrionivorans</name>
    <dbReference type="NCBI Taxonomy" id="3160968"/>
    <lineage>
        <taxon>Bacteria</taxon>
        <taxon>Bacillati</taxon>
        <taxon>Bacillota</taxon>
        <taxon>Bacilli</taxon>
        <taxon>Bacillales</taxon>
        <taxon>Paenibacillaceae</taxon>
        <taxon>Paenibacillus</taxon>
    </lineage>
</organism>
<protein>
    <submittedName>
        <fullName evidence="1">Uncharacterized protein</fullName>
    </submittedName>
</protein>
<evidence type="ECO:0000313" key="1">
    <source>
        <dbReference type="EMBL" id="MFM9329257.1"/>
    </source>
</evidence>
<reference evidence="1" key="1">
    <citation type="submission" date="2024-12" db="EMBL/GenBank/DDBJ databases">
        <authorList>
            <person name="Wu N."/>
        </authorList>
    </citation>
    <scope>NUCLEOTIDE SEQUENCE</scope>
    <source>
        <strain evidence="1">P15</strain>
    </source>
</reference>
<proteinExistence type="predicted"/>
<dbReference type="EMBL" id="JBJURJ010000008">
    <property type="protein sequence ID" value="MFM9329257.1"/>
    <property type="molecule type" value="Genomic_DNA"/>
</dbReference>